<sequence>MKVYLVGGAVRDGLLGLPIKDKDFMVVGTDTATMLAHGFSQVGADFPVFLHPDTHAEYALARLERKVGTGHTAFSVHSSPDVSLADDLLRRDLTINALAIEVTGLFDDTPITGEVMDYYGGLDDLHAKVLRHVSPAFSDDPLRVLRVARFYVRFAPLGFVIHDDTQALMQSISAQGELSHLSRERIWQETARAIAEPHGYHYIDCLHQLGILAHLLPTLAERLADDDRYQAMMTRLQNACQADSPLATRLAMLFSVFGDDINGLNDCLTRLNAPKAIGQFIHAFINYHATLLALPNITAEQLLTVIEHTKAHKDDTLLMSLYDACEIYQNKSMPYPKVWLADAITRYQSIGMANIDSTLTGKAIGDELTRLRTQALYGLIGNFQMANALTVF</sequence>
<keyword evidence="2 11" id="KW-0808">Transferase</keyword>
<protein>
    <submittedName>
        <fullName evidence="14">tRNA nucleotidyltransferase</fullName>
    </submittedName>
</protein>
<evidence type="ECO:0000256" key="4">
    <source>
        <dbReference type="ARBA" id="ARBA00022695"/>
    </source>
</evidence>
<keyword evidence="6" id="KW-0547">Nucleotide-binding</keyword>
<evidence type="ECO:0000256" key="6">
    <source>
        <dbReference type="ARBA" id="ARBA00022741"/>
    </source>
</evidence>
<dbReference type="PANTHER" id="PTHR47545:SF1">
    <property type="entry name" value="MULTIFUNCTIONAL CCA PROTEIN"/>
    <property type="match status" value="1"/>
</dbReference>
<feature type="domain" description="tRNA nucleotidyltransferase/poly(A) polymerase RNA and SrmB- binding" evidence="13">
    <location>
        <begin position="158"/>
        <end position="221"/>
    </location>
</feature>
<keyword evidence="5" id="KW-0479">Metal-binding</keyword>
<comment type="similarity">
    <text evidence="11">Belongs to the tRNA nucleotidyltransferase/poly(A) polymerase family.</text>
</comment>
<dbReference type="GO" id="GO:0004810">
    <property type="term" value="F:CCA tRNA nucleotidyltransferase activity"/>
    <property type="evidence" value="ECO:0007669"/>
    <property type="project" value="InterPro"/>
</dbReference>
<evidence type="ECO:0000256" key="2">
    <source>
        <dbReference type="ARBA" id="ARBA00022679"/>
    </source>
</evidence>
<dbReference type="GO" id="GO:0001680">
    <property type="term" value="P:tRNA 3'-terminal CCA addition"/>
    <property type="evidence" value="ECO:0007669"/>
    <property type="project" value="InterPro"/>
</dbReference>
<keyword evidence="10 11" id="KW-0694">RNA-binding</keyword>
<evidence type="ECO:0000313" key="15">
    <source>
        <dbReference type="Proteomes" id="UP000189800"/>
    </source>
</evidence>
<name>A0A1T0CM37_9GAMM</name>
<dbReference type="Proteomes" id="UP000189800">
    <property type="component" value="Unassembled WGS sequence"/>
</dbReference>
<evidence type="ECO:0000256" key="1">
    <source>
        <dbReference type="ARBA" id="ARBA00001946"/>
    </source>
</evidence>
<keyword evidence="3" id="KW-0819">tRNA processing</keyword>
<keyword evidence="7" id="KW-0692">RNA repair</keyword>
<dbReference type="GO" id="GO:0003723">
    <property type="term" value="F:RNA binding"/>
    <property type="evidence" value="ECO:0007669"/>
    <property type="project" value="UniProtKB-KW"/>
</dbReference>
<keyword evidence="8" id="KW-0067">ATP-binding</keyword>
<dbReference type="InterPro" id="IPR032828">
    <property type="entry name" value="PolyA_RNA-bd"/>
</dbReference>
<dbReference type="InterPro" id="IPR050124">
    <property type="entry name" value="tRNA_CCA-adding_enzyme"/>
</dbReference>
<dbReference type="AlphaFoldDB" id="A0A1T0CM37"/>
<dbReference type="InterPro" id="IPR012006">
    <property type="entry name" value="CCA_bact"/>
</dbReference>
<keyword evidence="9" id="KW-0460">Magnesium</keyword>
<evidence type="ECO:0000256" key="8">
    <source>
        <dbReference type="ARBA" id="ARBA00022840"/>
    </source>
</evidence>
<keyword evidence="4" id="KW-0548">Nucleotidyltransferase</keyword>
<dbReference type="InterPro" id="IPR002646">
    <property type="entry name" value="PolA_pol_head_dom"/>
</dbReference>
<dbReference type="InterPro" id="IPR043519">
    <property type="entry name" value="NT_sf"/>
</dbReference>
<evidence type="ECO:0000313" key="14">
    <source>
        <dbReference type="EMBL" id="OOS23410.1"/>
    </source>
</evidence>
<evidence type="ECO:0000259" key="13">
    <source>
        <dbReference type="Pfam" id="PF12627"/>
    </source>
</evidence>
<keyword evidence="15" id="KW-1185">Reference proteome</keyword>
<dbReference type="OrthoDB" id="9805698at2"/>
<evidence type="ECO:0000256" key="11">
    <source>
        <dbReference type="RuleBase" id="RU003953"/>
    </source>
</evidence>
<accession>A0A1T0CM37</accession>
<dbReference type="GO" id="GO:0042245">
    <property type="term" value="P:RNA repair"/>
    <property type="evidence" value="ECO:0007669"/>
    <property type="project" value="UniProtKB-KW"/>
</dbReference>
<evidence type="ECO:0000256" key="5">
    <source>
        <dbReference type="ARBA" id="ARBA00022723"/>
    </source>
</evidence>
<evidence type="ECO:0000256" key="10">
    <source>
        <dbReference type="ARBA" id="ARBA00022884"/>
    </source>
</evidence>
<dbReference type="Gene3D" id="3.30.460.10">
    <property type="entry name" value="Beta Polymerase, domain 2"/>
    <property type="match status" value="1"/>
</dbReference>
<dbReference type="Pfam" id="PF01743">
    <property type="entry name" value="PolyA_pol"/>
    <property type="match status" value="1"/>
</dbReference>
<dbReference type="EMBL" id="MUYU01000017">
    <property type="protein sequence ID" value="OOS23410.1"/>
    <property type="molecule type" value="Genomic_DNA"/>
</dbReference>
<feature type="domain" description="Poly A polymerase head" evidence="12">
    <location>
        <begin position="3"/>
        <end position="131"/>
    </location>
</feature>
<evidence type="ECO:0000256" key="9">
    <source>
        <dbReference type="ARBA" id="ARBA00022842"/>
    </source>
</evidence>
<dbReference type="RefSeq" id="WP_078254483.1">
    <property type="nucleotide sequence ID" value="NZ_MUYU01000017.1"/>
</dbReference>
<dbReference type="SUPFAM" id="SSF81891">
    <property type="entry name" value="Poly A polymerase C-terminal region-like"/>
    <property type="match status" value="1"/>
</dbReference>
<dbReference type="STRING" id="470453.B0680_07515"/>
<dbReference type="SUPFAM" id="SSF81301">
    <property type="entry name" value="Nucleotidyltransferase"/>
    <property type="match status" value="1"/>
</dbReference>
<dbReference type="GO" id="GO:0005524">
    <property type="term" value="F:ATP binding"/>
    <property type="evidence" value="ECO:0007669"/>
    <property type="project" value="UniProtKB-KW"/>
</dbReference>
<dbReference type="Pfam" id="PF12627">
    <property type="entry name" value="PolyA_pol_RNAbd"/>
    <property type="match status" value="1"/>
</dbReference>
<evidence type="ECO:0000256" key="7">
    <source>
        <dbReference type="ARBA" id="ARBA00022800"/>
    </source>
</evidence>
<reference evidence="14 15" key="1">
    <citation type="submission" date="2017-02" db="EMBL/GenBank/DDBJ databases">
        <title>Draft genome sequence of Moraxella pluranimalium CCUG 54913T type strain.</title>
        <authorList>
            <person name="Salva-Serra F."/>
            <person name="Engstrom-Jakobsson H."/>
            <person name="Thorell K."/>
            <person name="Jaen-Luchoro D."/>
            <person name="Gonzales-Siles L."/>
            <person name="Karlsson R."/>
            <person name="Yazdan S."/>
            <person name="Boulund F."/>
            <person name="Johnning A."/>
            <person name="Engstrand L."/>
            <person name="Kristiansson E."/>
            <person name="Moore E."/>
        </authorList>
    </citation>
    <scope>NUCLEOTIDE SEQUENCE [LARGE SCALE GENOMIC DNA]</scope>
    <source>
        <strain evidence="14 15">CCUG 54913</strain>
    </source>
</reference>
<dbReference type="PIRSF" id="PIRSF000813">
    <property type="entry name" value="CCA_bact"/>
    <property type="match status" value="1"/>
</dbReference>
<proteinExistence type="inferred from homology"/>
<dbReference type="Gene3D" id="1.10.3090.10">
    <property type="entry name" value="cca-adding enzyme, domain 2"/>
    <property type="match status" value="1"/>
</dbReference>
<dbReference type="GO" id="GO:0046872">
    <property type="term" value="F:metal ion binding"/>
    <property type="evidence" value="ECO:0007669"/>
    <property type="project" value="UniProtKB-KW"/>
</dbReference>
<evidence type="ECO:0000259" key="12">
    <source>
        <dbReference type="Pfam" id="PF01743"/>
    </source>
</evidence>
<evidence type="ECO:0000256" key="3">
    <source>
        <dbReference type="ARBA" id="ARBA00022694"/>
    </source>
</evidence>
<dbReference type="PANTHER" id="PTHR47545">
    <property type="entry name" value="MULTIFUNCTIONAL CCA PROTEIN"/>
    <property type="match status" value="1"/>
</dbReference>
<organism evidence="14 15">
    <name type="scientific">Moraxella pluranimalium</name>
    <dbReference type="NCBI Taxonomy" id="470453"/>
    <lineage>
        <taxon>Bacteria</taxon>
        <taxon>Pseudomonadati</taxon>
        <taxon>Pseudomonadota</taxon>
        <taxon>Gammaproteobacteria</taxon>
        <taxon>Moraxellales</taxon>
        <taxon>Moraxellaceae</taxon>
        <taxon>Moraxella</taxon>
    </lineage>
</organism>
<comment type="cofactor">
    <cofactor evidence="1">
        <name>Mg(2+)</name>
        <dbReference type="ChEBI" id="CHEBI:18420"/>
    </cofactor>
</comment>
<gene>
    <name evidence="14" type="ORF">B0680_07515</name>
</gene>
<comment type="caution">
    <text evidence="14">The sequence shown here is derived from an EMBL/GenBank/DDBJ whole genome shotgun (WGS) entry which is preliminary data.</text>
</comment>